<reference evidence="3" key="2">
    <citation type="submission" date="2021-09" db="EMBL/GenBank/DDBJ databases">
        <authorList>
            <person name="Jia N."/>
            <person name="Wang J."/>
            <person name="Shi W."/>
            <person name="Du L."/>
            <person name="Sun Y."/>
            <person name="Zhan W."/>
            <person name="Jiang J."/>
            <person name="Wang Q."/>
            <person name="Zhang B."/>
            <person name="Ji P."/>
            <person name="Sakyi L.B."/>
            <person name="Cui X."/>
            <person name="Yuan T."/>
            <person name="Jiang B."/>
            <person name="Yang W."/>
            <person name="Lam T.T.-Y."/>
            <person name="Chang Q."/>
            <person name="Ding S."/>
            <person name="Wang X."/>
            <person name="Zhu J."/>
            <person name="Ruan X."/>
            <person name="Zhao L."/>
            <person name="Wei J."/>
            <person name="Que T."/>
            <person name="Du C."/>
            <person name="Cheng J."/>
            <person name="Dai P."/>
            <person name="Han X."/>
            <person name="Huang E."/>
            <person name="Gao Y."/>
            <person name="Liu J."/>
            <person name="Shao H."/>
            <person name="Ye R."/>
            <person name="Li L."/>
            <person name="Wei W."/>
            <person name="Wang X."/>
            <person name="Wang C."/>
            <person name="Huo Q."/>
            <person name="Li W."/>
            <person name="Guo W."/>
            <person name="Chen H."/>
            <person name="Chen S."/>
            <person name="Zhou L."/>
            <person name="Zhou L."/>
            <person name="Ni X."/>
            <person name="Tian J."/>
            <person name="Zhou Y."/>
            <person name="Sheng Y."/>
            <person name="Liu T."/>
            <person name="Pan Y."/>
            <person name="Xia L."/>
            <person name="Li J."/>
            <person name="Zhao F."/>
            <person name="Cao W."/>
        </authorList>
    </citation>
    <scope>NUCLEOTIDE SEQUENCE</scope>
    <source>
        <strain evidence="3">Rsan-2018</strain>
        <tissue evidence="3">Larvae</tissue>
    </source>
</reference>
<keyword evidence="4" id="KW-1185">Reference proteome</keyword>
<feature type="transmembrane region" description="Helical" evidence="2">
    <location>
        <begin position="190"/>
        <end position="211"/>
    </location>
</feature>
<evidence type="ECO:0000313" key="4">
    <source>
        <dbReference type="Proteomes" id="UP000821837"/>
    </source>
</evidence>
<proteinExistence type="predicted"/>
<dbReference type="VEuPathDB" id="VectorBase:RSAN_040292"/>
<feature type="transmembrane region" description="Helical" evidence="2">
    <location>
        <begin position="618"/>
        <end position="640"/>
    </location>
</feature>
<feature type="transmembrane region" description="Helical" evidence="2">
    <location>
        <begin position="460"/>
        <end position="482"/>
    </location>
</feature>
<feature type="region of interest" description="Disordered" evidence="1">
    <location>
        <begin position="267"/>
        <end position="287"/>
    </location>
</feature>
<reference evidence="3" key="1">
    <citation type="journal article" date="2020" name="Cell">
        <title>Large-Scale Comparative Analyses of Tick Genomes Elucidate Their Genetic Diversity and Vector Capacities.</title>
        <authorList>
            <consortium name="Tick Genome and Microbiome Consortium (TIGMIC)"/>
            <person name="Jia N."/>
            <person name="Wang J."/>
            <person name="Shi W."/>
            <person name="Du L."/>
            <person name="Sun Y."/>
            <person name="Zhan W."/>
            <person name="Jiang J.F."/>
            <person name="Wang Q."/>
            <person name="Zhang B."/>
            <person name="Ji P."/>
            <person name="Bell-Sakyi L."/>
            <person name="Cui X.M."/>
            <person name="Yuan T.T."/>
            <person name="Jiang B.G."/>
            <person name="Yang W.F."/>
            <person name="Lam T.T."/>
            <person name="Chang Q.C."/>
            <person name="Ding S.J."/>
            <person name="Wang X.J."/>
            <person name="Zhu J.G."/>
            <person name="Ruan X.D."/>
            <person name="Zhao L."/>
            <person name="Wei J.T."/>
            <person name="Ye R.Z."/>
            <person name="Que T.C."/>
            <person name="Du C.H."/>
            <person name="Zhou Y.H."/>
            <person name="Cheng J.X."/>
            <person name="Dai P.F."/>
            <person name="Guo W.B."/>
            <person name="Han X.H."/>
            <person name="Huang E.J."/>
            <person name="Li L.F."/>
            <person name="Wei W."/>
            <person name="Gao Y.C."/>
            <person name="Liu J.Z."/>
            <person name="Shao H.Z."/>
            <person name="Wang X."/>
            <person name="Wang C.C."/>
            <person name="Yang T.C."/>
            <person name="Huo Q.B."/>
            <person name="Li W."/>
            <person name="Chen H.Y."/>
            <person name="Chen S.E."/>
            <person name="Zhou L.G."/>
            <person name="Ni X.B."/>
            <person name="Tian J.H."/>
            <person name="Sheng Y."/>
            <person name="Liu T."/>
            <person name="Pan Y.S."/>
            <person name="Xia L.Y."/>
            <person name="Li J."/>
            <person name="Zhao F."/>
            <person name="Cao W.C."/>
        </authorList>
    </citation>
    <scope>NUCLEOTIDE SEQUENCE</scope>
    <source>
        <strain evidence="3">Rsan-2018</strain>
    </source>
</reference>
<feature type="transmembrane region" description="Helical" evidence="2">
    <location>
        <begin position="164"/>
        <end position="184"/>
    </location>
</feature>
<feature type="transmembrane region" description="Helical" evidence="2">
    <location>
        <begin position="34"/>
        <end position="53"/>
    </location>
</feature>
<feature type="transmembrane region" description="Helical" evidence="2">
    <location>
        <begin position="73"/>
        <end position="95"/>
    </location>
</feature>
<dbReference type="VEuPathDB" id="VectorBase:RSAN_056877"/>
<dbReference type="SUPFAM" id="SSF103473">
    <property type="entry name" value="MFS general substrate transporter"/>
    <property type="match status" value="1"/>
</dbReference>
<feature type="transmembrane region" description="Helical" evidence="2">
    <location>
        <begin position="525"/>
        <end position="543"/>
    </location>
</feature>
<feature type="compositionally biased region" description="Low complexity" evidence="1">
    <location>
        <begin position="1"/>
        <end position="15"/>
    </location>
</feature>
<dbReference type="InterPro" id="IPR011701">
    <property type="entry name" value="MFS"/>
</dbReference>
<organism evidence="3 4">
    <name type="scientific">Rhipicephalus sanguineus</name>
    <name type="common">Brown dog tick</name>
    <name type="synonym">Ixodes sanguineus</name>
    <dbReference type="NCBI Taxonomy" id="34632"/>
    <lineage>
        <taxon>Eukaryota</taxon>
        <taxon>Metazoa</taxon>
        <taxon>Ecdysozoa</taxon>
        <taxon>Arthropoda</taxon>
        <taxon>Chelicerata</taxon>
        <taxon>Arachnida</taxon>
        <taxon>Acari</taxon>
        <taxon>Parasitiformes</taxon>
        <taxon>Ixodida</taxon>
        <taxon>Ixodoidea</taxon>
        <taxon>Ixodidae</taxon>
        <taxon>Rhipicephalinae</taxon>
        <taxon>Rhipicephalus</taxon>
        <taxon>Rhipicephalus</taxon>
    </lineage>
</organism>
<feature type="region of interest" description="Disordered" evidence="1">
    <location>
        <begin position="1"/>
        <end position="28"/>
    </location>
</feature>
<feature type="transmembrane region" description="Helical" evidence="2">
    <location>
        <begin position="549"/>
        <end position="572"/>
    </location>
</feature>
<feature type="transmembrane region" description="Helical" evidence="2">
    <location>
        <begin position="584"/>
        <end position="606"/>
    </location>
</feature>
<gene>
    <name evidence="3" type="ORF">HPB52_021169</name>
</gene>
<dbReference type="Gene3D" id="1.20.1250.20">
    <property type="entry name" value="MFS general substrate transporter like domains"/>
    <property type="match status" value="2"/>
</dbReference>
<dbReference type="PANTHER" id="PTHR11360">
    <property type="entry name" value="MONOCARBOXYLATE TRANSPORTER"/>
    <property type="match status" value="1"/>
</dbReference>
<keyword evidence="2" id="KW-1133">Transmembrane helix</keyword>
<dbReference type="GO" id="GO:0008028">
    <property type="term" value="F:monocarboxylic acid transmembrane transporter activity"/>
    <property type="evidence" value="ECO:0007669"/>
    <property type="project" value="TreeGrafter"/>
</dbReference>
<dbReference type="AlphaFoldDB" id="A0A9D4PXP6"/>
<sequence length="652" mass="69297">MEGSQEGQQLQQSQQHQHEKQRQRRPLPGPDGRLSWLVAVACSWNFLWSSLVRRSSGVIYVVLVRTFDTTREHSSWALSVGTSIAWLVGPVVGMLTKYVPLMALSFAGSIVTAVSAIGCAFAGDMTAIFLLLGICSGIGNGIVMPTSDVIIGKYFKKYRGSGNGIYYTGGTLAAFAFPPILHLLLQEYGFTGAFLITGGLMLNALSVCIIFKAPPWEASKSTSAKISPAAANKCTDEQQRCGSGAILERKVQVSTINGTYKAFVAGGTSAGAEPNSPNDKDVRSKQPLKITSISRSSEDFASYANGSSPEIPADITKVSTHAISNGRAPTATNGAMTTNKVPPCPKPVQFQGICFRFLKRKRSGNGDASSYSRMDGVYIIQNAAASSIGTEITTGNGAVAKPWTLPEPEVLVANGSTEAVAVDPVVESLRHHSLAGRETRVASGGGDAGTSHWSFLHAPVFYMVTVTSAIAVCTQLVLMILVDLAVDKGFTRRDGALLLSVTAIGDACARLVTGALSDRSFCDRRVLLSASAGLAGALCASLPTMRPDLYVVTALMSALLGWTNGSVVVLFGPVLADQLGVENLGLSTGVVRFVMGVAYLACPKITGYFKDKIGSYDGLLYMVSIGSFFVCFMWATEFIYRYIKRRRANSAS</sequence>
<feature type="transmembrane region" description="Helical" evidence="2">
    <location>
        <begin position="102"/>
        <end position="123"/>
    </location>
</feature>
<name>A0A9D4PXP6_RHISA</name>
<feature type="transmembrane region" description="Helical" evidence="2">
    <location>
        <begin position="494"/>
        <end position="513"/>
    </location>
</feature>
<evidence type="ECO:0000256" key="2">
    <source>
        <dbReference type="SAM" id="Phobius"/>
    </source>
</evidence>
<keyword evidence="2" id="KW-0472">Membrane</keyword>
<dbReference type="InterPro" id="IPR050327">
    <property type="entry name" value="Proton-linked_MCT"/>
</dbReference>
<dbReference type="Pfam" id="PF07690">
    <property type="entry name" value="MFS_1"/>
    <property type="match status" value="2"/>
</dbReference>
<protein>
    <recommendedName>
        <fullName evidence="5">Monocarboxylate transporter</fullName>
    </recommendedName>
</protein>
<dbReference type="PANTHER" id="PTHR11360:SF303">
    <property type="entry name" value="MAJOR FACILITATOR SUPERFAMILY (MFS) PROFILE DOMAIN-CONTAINING PROTEIN"/>
    <property type="match status" value="1"/>
</dbReference>
<evidence type="ECO:0000313" key="3">
    <source>
        <dbReference type="EMBL" id="KAH7957670.1"/>
    </source>
</evidence>
<keyword evidence="2" id="KW-0812">Transmembrane</keyword>
<evidence type="ECO:0000256" key="1">
    <source>
        <dbReference type="SAM" id="MobiDB-lite"/>
    </source>
</evidence>
<comment type="caution">
    <text evidence="3">The sequence shown here is derived from an EMBL/GenBank/DDBJ whole genome shotgun (WGS) entry which is preliminary data.</text>
</comment>
<evidence type="ECO:0008006" key="5">
    <source>
        <dbReference type="Google" id="ProtNLM"/>
    </source>
</evidence>
<accession>A0A9D4PXP6</accession>
<dbReference type="Proteomes" id="UP000821837">
    <property type="component" value="Unassembled WGS sequence"/>
</dbReference>
<dbReference type="EMBL" id="JABSTV010001250">
    <property type="protein sequence ID" value="KAH7957670.1"/>
    <property type="molecule type" value="Genomic_DNA"/>
</dbReference>
<dbReference type="InterPro" id="IPR036259">
    <property type="entry name" value="MFS_trans_sf"/>
</dbReference>